<gene>
    <name evidence="4" type="ORF">EJ02DRAFT_356141</name>
</gene>
<dbReference type="OrthoDB" id="1193027at2759"/>
<dbReference type="InterPro" id="IPR036861">
    <property type="entry name" value="Endochitinase-like_sf"/>
</dbReference>
<keyword evidence="1 2" id="KW-0147">Chitin-binding</keyword>
<dbReference type="Gene3D" id="3.30.60.10">
    <property type="entry name" value="Endochitinase-like"/>
    <property type="match status" value="1"/>
</dbReference>
<dbReference type="SUPFAM" id="SSF57016">
    <property type="entry name" value="Plant lectins/antimicrobial peptides"/>
    <property type="match status" value="1"/>
</dbReference>
<dbReference type="InterPro" id="IPR001002">
    <property type="entry name" value="Chitin-bd_1"/>
</dbReference>
<feature type="disulfide bond" evidence="2">
    <location>
        <begin position="23"/>
        <end position="37"/>
    </location>
</feature>
<dbReference type="GO" id="GO:0008061">
    <property type="term" value="F:chitin binding"/>
    <property type="evidence" value="ECO:0007669"/>
    <property type="project" value="UniProtKB-UniRule"/>
</dbReference>
<accession>A0A6A5SDU5</accession>
<sequence length="49" mass="4802">ITSDGTCGGVNGYTCTGSTFGSCCSEYGWCGDTASHCSACLVGFGTCSS</sequence>
<protein>
    <recommendedName>
        <fullName evidence="3">Chitin-binding type-1 domain-containing protein</fullName>
    </recommendedName>
</protein>
<keyword evidence="5" id="KW-1185">Reference proteome</keyword>
<evidence type="ECO:0000256" key="1">
    <source>
        <dbReference type="ARBA" id="ARBA00022669"/>
    </source>
</evidence>
<evidence type="ECO:0000313" key="5">
    <source>
        <dbReference type="Proteomes" id="UP000800038"/>
    </source>
</evidence>
<keyword evidence="2" id="KW-1015">Disulfide bond</keyword>
<feature type="non-terminal residue" evidence="4">
    <location>
        <position position="1"/>
    </location>
</feature>
<proteinExistence type="predicted"/>
<comment type="caution">
    <text evidence="2">Lacks conserved residue(s) required for the propagation of feature annotation.</text>
</comment>
<feature type="domain" description="Chitin-binding type-1" evidence="3">
    <location>
        <begin position="4"/>
        <end position="49"/>
    </location>
</feature>
<evidence type="ECO:0000259" key="3">
    <source>
        <dbReference type="PROSITE" id="PS50941"/>
    </source>
</evidence>
<dbReference type="AlphaFoldDB" id="A0A6A5SDU5"/>
<evidence type="ECO:0000313" key="4">
    <source>
        <dbReference type="EMBL" id="KAF1937738.1"/>
    </source>
</evidence>
<organism evidence="4 5">
    <name type="scientific">Clathrospora elynae</name>
    <dbReference type="NCBI Taxonomy" id="706981"/>
    <lineage>
        <taxon>Eukaryota</taxon>
        <taxon>Fungi</taxon>
        <taxon>Dikarya</taxon>
        <taxon>Ascomycota</taxon>
        <taxon>Pezizomycotina</taxon>
        <taxon>Dothideomycetes</taxon>
        <taxon>Pleosporomycetidae</taxon>
        <taxon>Pleosporales</taxon>
        <taxon>Diademaceae</taxon>
        <taxon>Clathrospora</taxon>
    </lineage>
</organism>
<dbReference type="EMBL" id="ML976127">
    <property type="protein sequence ID" value="KAF1937738.1"/>
    <property type="molecule type" value="Genomic_DNA"/>
</dbReference>
<name>A0A6A5SDU5_9PLEO</name>
<dbReference type="PROSITE" id="PS50941">
    <property type="entry name" value="CHIT_BIND_I_2"/>
    <property type="match status" value="1"/>
</dbReference>
<dbReference type="Proteomes" id="UP000800038">
    <property type="component" value="Unassembled WGS sequence"/>
</dbReference>
<reference evidence="4" key="1">
    <citation type="journal article" date="2020" name="Stud. Mycol.">
        <title>101 Dothideomycetes genomes: a test case for predicting lifestyles and emergence of pathogens.</title>
        <authorList>
            <person name="Haridas S."/>
            <person name="Albert R."/>
            <person name="Binder M."/>
            <person name="Bloem J."/>
            <person name="Labutti K."/>
            <person name="Salamov A."/>
            <person name="Andreopoulos B."/>
            <person name="Baker S."/>
            <person name="Barry K."/>
            <person name="Bills G."/>
            <person name="Bluhm B."/>
            <person name="Cannon C."/>
            <person name="Castanera R."/>
            <person name="Culley D."/>
            <person name="Daum C."/>
            <person name="Ezra D."/>
            <person name="Gonzalez J."/>
            <person name="Henrissat B."/>
            <person name="Kuo A."/>
            <person name="Liang C."/>
            <person name="Lipzen A."/>
            <person name="Lutzoni F."/>
            <person name="Magnuson J."/>
            <person name="Mondo S."/>
            <person name="Nolan M."/>
            <person name="Ohm R."/>
            <person name="Pangilinan J."/>
            <person name="Park H.-J."/>
            <person name="Ramirez L."/>
            <person name="Alfaro M."/>
            <person name="Sun H."/>
            <person name="Tritt A."/>
            <person name="Yoshinaga Y."/>
            <person name="Zwiers L.-H."/>
            <person name="Turgeon B."/>
            <person name="Goodwin S."/>
            <person name="Spatafora J."/>
            <person name="Crous P."/>
            <person name="Grigoriev I."/>
        </authorList>
    </citation>
    <scope>NUCLEOTIDE SEQUENCE</scope>
    <source>
        <strain evidence="4">CBS 161.51</strain>
    </source>
</reference>
<evidence type="ECO:0000256" key="2">
    <source>
        <dbReference type="PROSITE-ProRule" id="PRU00261"/>
    </source>
</evidence>